<evidence type="ECO:0000256" key="5">
    <source>
        <dbReference type="SAM" id="MobiDB-lite"/>
    </source>
</evidence>
<organism evidence="6">
    <name type="scientific">Craspedostauros australis</name>
    <dbReference type="NCBI Taxonomy" id="1486917"/>
    <lineage>
        <taxon>Eukaryota</taxon>
        <taxon>Sar</taxon>
        <taxon>Stramenopiles</taxon>
        <taxon>Ochrophyta</taxon>
        <taxon>Bacillariophyta</taxon>
        <taxon>Bacillariophyceae</taxon>
        <taxon>Bacillariophycidae</taxon>
        <taxon>Naviculales</taxon>
        <taxon>Naviculaceae</taxon>
        <taxon>Craspedostauros</taxon>
    </lineage>
</organism>
<reference evidence="6" key="1">
    <citation type="submission" date="2021-01" db="EMBL/GenBank/DDBJ databases">
        <authorList>
            <person name="Corre E."/>
            <person name="Pelletier E."/>
            <person name="Niang G."/>
            <person name="Scheremetjew M."/>
            <person name="Finn R."/>
            <person name="Kale V."/>
            <person name="Holt S."/>
            <person name="Cochrane G."/>
            <person name="Meng A."/>
            <person name="Brown T."/>
            <person name="Cohen L."/>
        </authorList>
    </citation>
    <scope>NUCLEOTIDE SEQUENCE</scope>
    <source>
        <strain evidence="6">CCMP3328</strain>
    </source>
</reference>
<keyword evidence="3" id="KW-0733">Signal recognition particle</keyword>
<evidence type="ECO:0000256" key="2">
    <source>
        <dbReference type="ARBA" id="ARBA00022490"/>
    </source>
</evidence>
<dbReference type="GO" id="GO:0006617">
    <property type="term" value="P:SRP-dependent cotranslational protein targeting to membrane, signal sequence recognition"/>
    <property type="evidence" value="ECO:0007669"/>
    <property type="project" value="TreeGrafter"/>
</dbReference>
<dbReference type="GO" id="GO:0008312">
    <property type="term" value="F:7S RNA binding"/>
    <property type="evidence" value="ECO:0007669"/>
    <property type="project" value="InterPro"/>
</dbReference>
<evidence type="ECO:0000313" key="6">
    <source>
        <dbReference type="EMBL" id="CAD8340367.1"/>
    </source>
</evidence>
<dbReference type="AlphaFoldDB" id="A0A7R9ZQE7"/>
<dbReference type="PANTHER" id="PTHR17453:SF0">
    <property type="entry name" value="SIGNAL RECOGNITION PARTICLE 19 KDA PROTEIN"/>
    <property type="match status" value="1"/>
</dbReference>
<dbReference type="Pfam" id="PF01922">
    <property type="entry name" value="SRP19"/>
    <property type="match status" value="1"/>
</dbReference>
<feature type="region of interest" description="Disordered" evidence="5">
    <location>
        <begin position="121"/>
        <end position="156"/>
    </location>
</feature>
<dbReference type="PANTHER" id="PTHR17453">
    <property type="entry name" value="SIGNAL RECOGNITION PARTICLE 19 KD PROTEIN"/>
    <property type="match status" value="1"/>
</dbReference>
<dbReference type="Gene3D" id="3.30.56.30">
    <property type="entry name" value="Signal recognition particle, SRP19-like subunit"/>
    <property type="match status" value="1"/>
</dbReference>
<evidence type="ECO:0000256" key="1">
    <source>
        <dbReference type="ARBA" id="ARBA00004496"/>
    </source>
</evidence>
<evidence type="ECO:0000256" key="3">
    <source>
        <dbReference type="ARBA" id="ARBA00023135"/>
    </source>
</evidence>
<dbReference type="GO" id="GO:0005786">
    <property type="term" value="C:signal recognition particle, endoplasmic reticulum targeting"/>
    <property type="evidence" value="ECO:0007669"/>
    <property type="project" value="UniProtKB-KW"/>
</dbReference>
<protein>
    <submittedName>
        <fullName evidence="6">Uncharacterized protein</fullName>
    </submittedName>
</protein>
<name>A0A7R9ZQE7_9STRA</name>
<gene>
    <name evidence="6" type="ORF">CAUS1442_LOCUS12501</name>
</gene>
<feature type="compositionally biased region" description="Basic and acidic residues" evidence="5">
    <location>
        <begin position="121"/>
        <end position="139"/>
    </location>
</feature>
<dbReference type="EMBL" id="HBEF01020270">
    <property type="protein sequence ID" value="CAD8340367.1"/>
    <property type="molecule type" value="Transcribed_RNA"/>
</dbReference>
<evidence type="ECO:0000256" key="4">
    <source>
        <dbReference type="ARBA" id="ARBA00023274"/>
    </source>
</evidence>
<feature type="compositionally biased region" description="Basic residues" evidence="5">
    <location>
        <begin position="147"/>
        <end position="156"/>
    </location>
</feature>
<proteinExistence type="predicted"/>
<comment type="subcellular location">
    <subcellularLocation>
        <location evidence="1">Cytoplasm</location>
    </subcellularLocation>
</comment>
<dbReference type="SUPFAM" id="SSF69695">
    <property type="entry name" value="SRP19"/>
    <property type="match status" value="1"/>
</dbReference>
<dbReference type="InterPro" id="IPR036521">
    <property type="entry name" value="SRP19-like_sf"/>
</dbReference>
<accession>A0A7R9ZQE7</accession>
<dbReference type="InterPro" id="IPR002778">
    <property type="entry name" value="Signal_recog_particle_SRP19"/>
</dbReference>
<keyword evidence="2" id="KW-0963">Cytoplasm</keyword>
<keyword evidence="4" id="KW-0687">Ribonucleoprotein</keyword>
<sequence>MNPEKFMVIYPSYLDATKTMKQGRRISKEDAVDTPTISDISQALQQLTMRHVIQPHKGYPRDTTVLWDNPGRVKVELPPITEIMNKKMLLRELGKIIPTLSARKQRLERQAKEAEIEAAKVKEEAAKERQLQQQREKQRQQAASTKSNKKKGKKRR</sequence>